<gene>
    <name evidence="4" type="ORF">B7463_g2508</name>
</gene>
<evidence type="ECO:0000313" key="4">
    <source>
        <dbReference type="EMBL" id="RFU33831.1"/>
    </source>
</evidence>
<dbReference type="Proteomes" id="UP000258309">
    <property type="component" value="Unassembled WGS sequence"/>
</dbReference>
<evidence type="ECO:0000259" key="3">
    <source>
        <dbReference type="SMART" id="SM01007"/>
    </source>
</evidence>
<dbReference type="InterPro" id="IPR001303">
    <property type="entry name" value="Aldolase_II/adducin_N"/>
</dbReference>
<proteinExistence type="predicted"/>
<comment type="caution">
    <text evidence="4">The sequence shown here is derived from an EMBL/GenBank/DDBJ whole genome shotgun (WGS) entry which is preliminary data.</text>
</comment>
<reference evidence="4 5" key="1">
    <citation type="submission" date="2018-05" db="EMBL/GenBank/DDBJ databases">
        <title>Draft genome sequence of Scytalidium lignicola DSM 105466, a ubiquitous saprotrophic fungus.</title>
        <authorList>
            <person name="Buettner E."/>
            <person name="Gebauer A.M."/>
            <person name="Hofrichter M."/>
            <person name="Liers C."/>
            <person name="Kellner H."/>
        </authorList>
    </citation>
    <scope>NUCLEOTIDE SEQUENCE [LARGE SCALE GENOMIC DNA]</scope>
    <source>
        <strain evidence="4 5">DSM 105466</strain>
    </source>
</reference>
<evidence type="ECO:0000256" key="2">
    <source>
        <dbReference type="ARBA" id="ARBA00023239"/>
    </source>
</evidence>
<dbReference type="GO" id="GO:0046872">
    <property type="term" value="F:metal ion binding"/>
    <property type="evidence" value="ECO:0007669"/>
    <property type="project" value="UniProtKB-KW"/>
</dbReference>
<dbReference type="STRING" id="5539.A0A3E2HLA5"/>
<feature type="non-terminal residue" evidence="4">
    <location>
        <position position="226"/>
    </location>
</feature>
<dbReference type="SUPFAM" id="SSF53639">
    <property type="entry name" value="AraD/HMP-PK domain-like"/>
    <property type="match status" value="1"/>
</dbReference>
<dbReference type="PANTHER" id="PTHR22789:SF0">
    <property type="entry name" value="3-OXO-TETRONATE 4-PHOSPHATE DECARBOXYLASE-RELATED"/>
    <property type="match status" value="1"/>
</dbReference>
<dbReference type="GO" id="GO:0005829">
    <property type="term" value="C:cytosol"/>
    <property type="evidence" value="ECO:0007669"/>
    <property type="project" value="TreeGrafter"/>
</dbReference>
<keyword evidence="5" id="KW-1185">Reference proteome</keyword>
<dbReference type="InterPro" id="IPR036409">
    <property type="entry name" value="Aldolase_II/adducin_N_sf"/>
</dbReference>
<dbReference type="GO" id="GO:0019323">
    <property type="term" value="P:pentose catabolic process"/>
    <property type="evidence" value="ECO:0007669"/>
    <property type="project" value="TreeGrafter"/>
</dbReference>
<evidence type="ECO:0000313" key="5">
    <source>
        <dbReference type="Proteomes" id="UP000258309"/>
    </source>
</evidence>
<keyword evidence="1" id="KW-0479">Metal-binding</keyword>
<name>A0A3E2HLA5_SCYLI</name>
<feature type="non-terminal residue" evidence="4">
    <location>
        <position position="1"/>
    </location>
</feature>
<dbReference type="OrthoDB" id="2932980at2759"/>
<dbReference type="EMBL" id="NCSJ02000029">
    <property type="protein sequence ID" value="RFU33831.1"/>
    <property type="molecule type" value="Genomic_DNA"/>
</dbReference>
<dbReference type="Gene3D" id="3.40.225.10">
    <property type="entry name" value="Class II aldolase/adducin N-terminal domain"/>
    <property type="match status" value="1"/>
</dbReference>
<organism evidence="4 5">
    <name type="scientific">Scytalidium lignicola</name>
    <name type="common">Hyphomycete</name>
    <dbReference type="NCBI Taxonomy" id="5539"/>
    <lineage>
        <taxon>Eukaryota</taxon>
        <taxon>Fungi</taxon>
        <taxon>Dikarya</taxon>
        <taxon>Ascomycota</taxon>
        <taxon>Pezizomycotina</taxon>
        <taxon>Leotiomycetes</taxon>
        <taxon>Leotiomycetes incertae sedis</taxon>
        <taxon>Scytalidium</taxon>
    </lineage>
</organism>
<sequence>MSRQIAPALVSSAKDLVQYYVADASAVDPSNTDGFIERSIHSEIYKKYPAVQSVIHSHAETVIPYGISGVPLQPCFHVAGFLGTSTPVFDISKYYTSNDTHDMLVKDNRLGEALATYFSNSSTEAGSLDHNVVLMRSHGMTVIATNIEECVLRSIYTQQNAAIQTTALTIRSTYSSSSLPEVRFLNAEEANAAAKLSKSSPGRSPRPWELWVKEVEQAGLYTNHAK</sequence>
<feature type="domain" description="Class II aldolase/adducin N-terminal" evidence="3">
    <location>
        <begin position="7"/>
        <end position="165"/>
    </location>
</feature>
<protein>
    <recommendedName>
        <fullName evidence="3">Class II aldolase/adducin N-terminal domain-containing protein</fullName>
    </recommendedName>
</protein>
<dbReference type="SMART" id="SM01007">
    <property type="entry name" value="Aldolase_II"/>
    <property type="match status" value="1"/>
</dbReference>
<keyword evidence="2" id="KW-0456">Lyase</keyword>
<evidence type="ECO:0000256" key="1">
    <source>
        <dbReference type="ARBA" id="ARBA00022723"/>
    </source>
</evidence>
<dbReference type="GO" id="GO:0016832">
    <property type="term" value="F:aldehyde-lyase activity"/>
    <property type="evidence" value="ECO:0007669"/>
    <property type="project" value="TreeGrafter"/>
</dbReference>
<dbReference type="OMA" id="RNECELD"/>
<dbReference type="InterPro" id="IPR050197">
    <property type="entry name" value="Aldolase_class_II_sugar_metab"/>
</dbReference>
<dbReference type="Pfam" id="PF00596">
    <property type="entry name" value="Aldolase_II"/>
    <property type="match status" value="1"/>
</dbReference>
<dbReference type="PANTHER" id="PTHR22789">
    <property type="entry name" value="FUCULOSE PHOSPHATE ALDOLASE"/>
    <property type="match status" value="1"/>
</dbReference>
<accession>A0A3E2HLA5</accession>
<dbReference type="AlphaFoldDB" id="A0A3E2HLA5"/>